<dbReference type="AlphaFoldDB" id="A0A1P8U629"/>
<dbReference type="InterPro" id="IPR011009">
    <property type="entry name" value="Kinase-like_dom_sf"/>
</dbReference>
<dbReference type="STRING" id="36805.BOH66_04245"/>
<evidence type="ECO:0000259" key="1">
    <source>
        <dbReference type="Pfam" id="PF01636"/>
    </source>
</evidence>
<evidence type="ECO:0000313" key="3">
    <source>
        <dbReference type="Proteomes" id="UP000187185"/>
    </source>
</evidence>
<dbReference type="Gene3D" id="3.90.1200.10">
    <property type="match status" value="1"/>
</dbReference>
<protein>
    <recommendedName>
        <fullName evidence="1">Aminoglycoside phosphotransferase domain-containing protein</fullName>
    </recommendedName>
</protein>
<evidence type="ECO:0000313" key="2">
    <source>
        <dbReference type="EMBL" id="APZ33570.1"/>
    </source>
</evidence>
<dbReference type="InterPro" id="IPR002575">
    <property type="entry name" value="Aminoglycoside_PTrfase"/>
</dbReference>
<dbReference type="RefSeq" id="WP_076689597.1">
    <property type="nucleotide sequence ID" value="NZ_CP018762.1"/>
</dbReference>
<gene>
    <name evidence="2" type="ORF">BOH66_04245</name>
</gene>
<reference evidence="2 3" key="1">
    <citation type="submission" date="2016-12" db="EMBL/GenBank/DDBJ databases">
        <title>Complete genome sequence of Microbacterium aurum KACC 15219.</title>
        <authorList>
            <person name="Jung Y."/>
            <person name="Shin J.-H."/>
            <person name="Lee Y.-J."/>
            <person name="Yi H."/>
            <person name="Bahn Y.-S."/>
            <person name="Kim J.F."/>
            <person name="Lee D.-W."/>
        </authorList>
    </citation>
    <scope>NUCLEOTIDE SEQUENCE [LARGE SCALE GENOMIC DNA]</scope>
    <source>
        <strain evidence="2 3">KACC 15219</strain>
    </source>
</reference>
<name>A0A1P8U629_9MICO</name>
<proteinExistence type="predicted"/>
<dbReference type="KEGG" id="maur:BOH66_04245"/>
<feature type="domain" description="Aminoglycoside phosphotransferase" evidence="1">
    <location>
        <begin position="5"/>
        <end position="96"/>
    </location>
</feature>
<dbReference type="EMBL" id="CP018762">
    <property type="protein sequence ID" value="APZ33570.1"/>
    <property type="molecule type" value="Genomic_DNA"/>
</dbReference>
<organism evidence="2 3">
    <name type="scientific">Microbacterium aurum</name>
    <dbReference type="NCBI Taxonomy" id="36805"/>
    <lineage>
        <taxon>Bacteria</taxon>
        <taxon>Bacillati</taxon>
        <taxon>Actinomycetota</taxon>
        <taxon>Actinomycetes</taxon>
        <taxon>Micrococcales</taxon>
        <taxon>Microbacteriaceae</taxon>
        <taxon>Microbacterium</taxon>
    </lineage>
</organism>
<accession>A0A1P8U629</accession>
<sequence length="156" mass="16945">MVRRARHLRGTSRRDRQCHAGTRLADSEGVVRRTRFSRCRRQRTPALVHGDFGPHNIGWCDGVAVSVFDWDNAALDDPAIDIAPLIGIYGAMHVADIAPADLLQRAMRHRATLPLQVAAAAHRVGDAALRGHAVGNFRSRLAAGTLHDPAGSRPLA</sequence>
<dbReference type="Proteomes" id="UP000187185">
    <property type="component" value="Chromosome"/>
</dbReference>
<keyword evidence="3" id="KW-1185">Reference proteome</keyword>
<dbReference type="SUPFAM" id="SSF56112">
    <property type="entry name" value="Protein kinase-like (PK-like)"/>
    <property type="match status" value="1"/>
</dbReference>
<dbReference type="OrthoDB" id="3806873at2"/>
<dbReference type="Pfam" id="PF01636">
    <property type="entry name" value="APH"/>
    <property type="match status" value="1"/>
</dbReference>